<dbReference type="Proteomes" id="UP001144280">
    <property type="component" value="Unassembled WGS sequence"/>
</dbReference>
<dbReference type="EMBL" id="BSDI01000078">
    <property type="protein sequence ID" value="GLI03204.1"/>
    <property type="molecule type" value="Genomic_DNA"/>
</dbReference>
<organism evidence="2 3">
    <name type="scientific">Phytohabitans aurantiacus</name>
    <dbReference type="NCBI Taxonomy" id="3016789"/>
    <lineage>
        <taxon>Bacteria</taxon>
        <taxon>Bacillati</taxon>
        <taxon>Actinomycetota</taxon>
        <taxon>Actinomycetes</taxon>
        <taxon>Micromonosporales</taxon>
        <taxon>Micromonosporaceae</taxon>
    </lineage>
</organism>
<dbReference type="SUPFAM" id="SSF52266">
    <property type="entry name" value="SGNH hydrolase"/>
    <property type="match status" value="1"/>
</dbReference>
<dbReference type="PANTHER" id="PTHR43784">
    <property type="entry name" value="GDSL-LIKE LIPASE/ACYLHYDROLASE, PUTATIVE (AFU_ORTHOLOGUE AFUA_2G00820)-RELATED"/>
    <property type="match status" value="1"/>
</dbReference>
<keyword evidence="3" id="KW-1185">Reference proteome</keyword>
<protein>
    <submittedName>
        <fullName evidence="2">SGNH hydrolase</fullName>
    </submittedName>
</protein>
<accession>A0ABQ5R8W0</accession>
<dbReference type="GO" id="GO:0016787">
    <property type="term" value="F:hydrolase activity"/>
    <property type="evidence" value="ECO:0007669"/>
    <property type="project" value="UniProtKB-KW"/>
</dbReference>
<gene>
    <name evidence="2" type="ORF">Pa4123_84820</name>
</gene>
<dbReference type="Pfam" id="PF13472">
    <property type="entry name" value="Lipase_GDSL_2"/>
    <property type="match status" value="1"/>
</dbReference>
<sequence>MAPSALVSSVQELDDQTVRNIVYTSAGGGELRIRVSNAFGDRPVRIGAATVARQLREAEVDATTLRALTFGGRPGVRLPAGGQALSDPVRMPVPALANLAVSLYVPEATGPATYHQDPQQDNWLAAGDHAADAGAAAFGTKVGTWFFVDAVQVRGRAPGTIVAVGDSITDGTSGQWNANTRWPNYLARRLVERYGQAAPAVVDEGISGNRILNDSTCFGVNLLERLERDVFSQAGVRTVVLLEGINDLGFSQTDNSGCTAPNTEVSVAQLVAAYRQIAARAHARGLKIYAGTLMPAQGFSYWNDAAERKRREVNAWIRGSGAFDGVADFATIMAYPGRPELLDPKYDSGDHLHPNDAGYEAMGREVARILTGE</sequence>
<dbReference type="InterPro" id="IPR053140">
    <property type="entry name" value="GDSL_Rv0518-like"/>
</dbReference>
<dbReference type="CDD" id="cd01830">
    <property type="entry name" value="XynE_like"/>
    <property type="match status" value="1"/>
</dbReference>
<evidence type="ECO:0000313" key="2">
    <source>
        <dbReference type="EMBL" id="GLI03204.1"/>
    </source>
</evidence>
<proteinExistence type="predicted"/>
<reference evidence="2" key="1">
    <citation type="submission" date="2022-12" db="EMBL/GenBank/DDBJ databases">
        <title>New Phytohabitans aurantiacus sp. RD004123 nov., an actinomycete isolated from soil.</title>
        <authorList>
            <person name="Triningsih D.W."/>
            <person name="Harunari E."/>
            <person name="Igarashi Y."/>
        </authorList>
    </citation>
    <scope>NUCLEOTIDE SEQUENCE</scope>
    <source>
        <strain evidence="2">RD004123</strain>
    </source>
</reference>
<comment type="caution">
    <text evidence="2">The sequence shown here is derived from an EMBL/GenBank/DDBJ whole genome shotgun (WGS) entry which is preliminary data.</text>
</comment>
<keyword evidence="2" id="KW-0378">Hydrolase</keyword>
<dbReference type="Gene3D" id="3.40.50.1110">
    <property type="entry name" value="SGNH hydrolase"/>
    <property type="match status" value="1"/>
</dbReference>
<dbReference type="InterPro" id="IPR036514">
    <property type="entry name" value="SGNH_hydro_sf"/>
</dbReference>
<evidence type="ECO:0000259" key="1">
    <source>
        <dbReference type="Pfam" id="PF13472"/>
    </source>
</evidence>
<name>A0ABQ5R8W0_9ACTN</name>
<evidence type="ECO:0000313" key="3">
    <source>
        <dbReference type="Proteomes" id="UP001144280"/>
    </source>
</evidence>
<dbReference type="InterPro" id="IPR013830">
    <property type="entry name" value="SGNH_hydro"/>
</dbReference>
<dbReference type="PANTHER" id="PTHR43784:SF2">
    <property type="entry name" value="GDSL-LIKE LIPASE_ACYLHYDROLASE, PUTATIVE (AFU_ORTHOLOGUE AFUA_2G00820)-RELATED"/>
    <property type="match status" value="1"/>
</dbReference>
<feature type="domain" description="SGNH hydrolase-type esterase" evidence="1">
    <location>
        <begin position="163"/>
        <end position="361"/>
    </location>
</feature>